<comment type="cofactor">
    <cofactor evidence="1 11">
        <name>Mg(2+)</name>
        <dbReference type="ChEBI" id="CHEBI:18420"/>
    </cofactor>
</comment>
<evidence type="ECO:0000256" key="1">
    <source>
        <dbReference type="ARBA" id="ARBA00001946"/>
    </source>
</evidence>
<keyword evidence="4 11" id="KW-1003">Cell membrane</keyword>
<name>A0ABT3PBI3_9ALTE</name>
<keyword evidence="9 11" id="KW-1133">Transmembrane helix</keyword>
<dbReference type="PROSITE" id="PS00943">
    <property type="entry name" value="UBIA"/>
    <property type="match status" value="1"/>
</dbReference>
<dbReference type="InterPro" id="IPR000537">
    <property type="entry name" value="UbiA_prenyltransferase"/>
</dbReference>
<dbReference type="InterPro" id="IPR039653">
    <property type="entry name" value="Prenyltransferase"/>
</dbReference>
<dbReference type="Pfam" id="PF01040">
    <property type="entry name" value="UbiA"/>
    <property type="match status" value="1"/>
</dbReference>
<feature type="transmembrane region" description="Helical" evidence="11">
    <location>
        <begin position="144"/>
        <end position="162"/>
    </location>
</feature>
<sequence length="291" mass="32474">MHVELTAKNLDAYWQLMRMDKPVGIYLLLWPTLWALIIAAQGLPPLTITLIFMVGVVVMRSAGCVINDFADRKIDGRVARTAQRPIVSGRVTATEALQLFGVLIVLAFVLVLFLNWQTILLSVPAVLLAASYPFMKRYTHMPQAVLGMAFGWAIPMACAAVLGEVPLWGIILFIANVCWTIAYDTIYAMVDRNDDVKVGVKSSAILFGQYDRHIIGGLQLGTVILLTVIAEMLKLTWPVYLSILCCIGLFIIQQRQIAKRERMACFQAFLDNHQVGMVFTVGLLMHYLLMV</sequence>
<evidence type="ECO:0000256" key="5">
    <source>
        <dbReference type="ARBA" id="ARBA00022519"/>
    </source>
</evidence>
<evidence type="ECO:0000256" key="6">
    <source>
        <dbReference type="ARBA" id="ARBA00022679"/>
    </source>
</evidence>
<comment type="catalytic activity">
    <reaction evidence="11">
        <text>all-trans-octaprenyl diphosphate + 4-hydroxybenzoate = 4-hydroxy-3-(all-trans-octaprenyl)benzoate + diphosphate</text>
        <dbReference type="Rhea" id="RHEA:27782"/>
        <dbReference type="ChEBI" id="CHEBI:1617"/>
        <dbReference type="ChEBI" id="CHEBI:17879"/>
        <dbReference type="ChEBI" id="CHEBI:33019"/>
        <dbReference type="ChEBI" id="CHEBI:57711"/>
        <dbReference type="EC" id="2.5.1.39"/>
    </reaction>
</comment>
<evidence type="ECO:0000256" key="8">
    <source>
        <dbReference type="ARBA" id="ARBA00022692"/>
    </source>
</evidence>
<keyword evidence="6 11" id="KW-0808">Transferase</keyword>
<dbReference type="Gene3D" id="1.10.357.140">
    <property type="entry name" value="UbiA prenyltransferase"/>
    <property type="match status" value="1"/>
</dbReference>
<proteinExistence type="inferred from homology"/>
<dbReference type="RefSeq" id="WP_265618823.1">
    <property type="nucleotide sequence ID" value="NZ_JAPFRD010000013.1"/>
</dbReference>
<organism evidence="13 14">
    <name type="scientific">Alteromonas aquimaris</name>
    <dbReference type="NCBI Taxonomy" id="2998417"/>
    <lineage>
        <taxon>Bacteria</taxon>
        <taxon>Pseudomonadati</taxon>
        <taxon>Pseudomonadota</taxon>
        <taxon>Gammaproteobacteria</taxon>
        <taxon>Alteromonadales</taxon>
        <taxon>Alteromonadaceae</taxon>
        <taxon>Alteromonas/Salinimonas group</taxon>
        <taxon>Alteromonas</taxon>
    </lineage>
</organism>
<dbReference type="InterPro" id="IPR030470">
    <property type="entry name" value="UbiA_prenylTrfase_CS"/>
</dbReference>
<dbReference type="HAMAP" id="MF_01635">
    <property type="entry name" value="UbiA"/>
    <property type="match status" value="1"/>
</dbReference>
<dbReference type="PANTHER" id="PTHR11048:SF28">
    <property type="entry name" value="4-HYDROXYBENZOATE POLYPRENYLTRANSFERASE, MITOCHONDRIAL"/>
    <property type="match status" value="1"/>
</dbReference>
<dbReference type="EC" id="2.5.1.39" evidence="11 12"/>
<evidence type="ECO:0000256" key="12">
    <source>
        <dbReference type="NCBIfam" id="TIGR01474"/>
    </source>
</evidence>
<gene>
    <name evidence="11 13" type="primary">ubiA</name>
    <name evidence="13" type="ORF">OPS25_15625</name>
</gene>
<accession>A0ABT3PBI3</accession>
<protein>
    <recommendedName>
        <fullName evidence="11 12">4-hydroxybenzoate octaprenyltransferase</fullName>
        <ecNumber evidence="11 12">2.5.1.39</ecNumber>
    </recommendedName>
    <alternativeName>
        <fullName evidence="11">4-HB polyprenyltransferase</fullName>
    </alternativeName>
</protein>
<dbReference type="GO" id="GO:0008412">
    <property type="term" value="F:4-hydroxybenzoate polyprenyltransferase activity"/>
    <property type="evidence" value="ECO:0007669"/>
    <property type="project" value="UniProtKB-EC"/>
</dbReference>
<feature type="transmembrane region" description="Helical" evidence="11">
    <location>
        <begin position="235"/>
        <end position="252"/>
    </location>
</feature>
<keyword evidence="7 11" id="KW-0831">Ubiquinone biosynthesis</keyword>
<keyword evidence="10 11" id="KW-0472">Membrane</keyword>
<comment type="function">
    <text evidence="11">Catalyzes the prenylation of para-hydroxybenzoate (PHB) with an all-trans polyprenyl group. Mediates the second step in the final reaction sequence of ubiquinone-8 (UQ-8) biosynthesis, which is the condensation of the polyisoprenoid side chain with PHB, generating the first membrane-bound Q intermediate 3-octaprenyl-4-hydroxybenzoate.</text>
</comment>
<feature type="transmembrane region" description="Helical" evidence="11">
    <location>
        <begin position="168"/>
        <end position="190"/>
    </location>
</feature>
<evidence type="ECO:0000256" key="4">
    <source>
        <dbReference type="ARBA" id="ARBA00022475"/>
    </source>
</evidence>
<dbReference type="PANTHER" id="PTHR11048">
    <property type="entry name" value="PRENYLTRANSFERASES"/>
    <property type="match status" value="1"/>
</dbReference>
<dbReference type="NCBIfam" id="TIGR01474">
    <property type="entry name" value="ubiA_proteo"/>
    <property type="match status" value="1"/>
</dbReference>
<feature type="transmembrane region" description="Helical" evidence="11">
    <location>
        <begin position="48"/>
        <end position="70"/>
    </location>
</feature>
<keyword evidence="11" id="KW-0460">Magnesium</keyword>
<evidence type="ECO:0000313" key="14">
    <source>
        <dbReference type="Proteomes" id="UP001142810"/>
    </source>
</evidence>
<dbReference type="InterPro" id="IPR006370">
    <property type="entry name" value="HB_polyprenyltransferase-like"/>
</dbReference>
<keyword evidence="14" id="KW-1185">Reference proteome</keyword>
<evidence type="ECO:0000256" key="9">
    <source>
        <dbReference type="ARBA" id="ARBA00022989"/>
    </source>
</evidence>
<dbReference type="InterPro" id="IPR044878">
    <property type="entry name" value="UbiA_sf"/>
</dbReference>
<comment type="similarity">
    <text evidence="3 11">Belongs to the UbiA prenyltransferase family.</text>
</comment>
<comment type="pathway">
    <text evidence="11">Cofactor biosynthesis; ubiquinone biosynthesis.</text>
</comment>
<feature type="transmembrane region" description="Helical" evidence="11">
    <location>
        <begin position="273"/>
        <end position="290"/>
    </location>
</feature>
<comment type="caution">
    <text evidence="13">The sequence shown here is derived from an EMBL/GenBank/DDBJ whole genome shotgun (WGS) entry which is preliminary data.</text>
</comment>
<keyword evidence="5 11" id="KW-0997">Cell inner membrane</keyword>
<reference evidence="13" key="1">
    <citation type="submission" date="2022-11" db="EMBL/GenBank/DDBJ databases">
        <title>Alteromonas sp. nov., isolated from sea water of the Qingdao.</title>
        <authorList>
            <person name="Wang Q."/>
        </authorList>
    </citation>
    <scope>NUCLEOTIDE SEQUENCE</scope>
    <source>
        <strain evidence="13">ASW11-7</strain>
    </source>
</reference>
<evidence type="ECO:0000313" key="13">
    <source>
        <dbReference type="EMBL" id="MCW8109935.1"/>
    </source>
</evidence>
<comment type="subcellular location">
    <subcellularLocation>
        <location evidence="11">Cell inner membrane</location>
        <topology evidence="11">Multi-pass membrane protein</topology>
    </subcellularLocation>
    <subcellularLocation>
        <location evidence="2">Membrane</location>
        <topology evidence="2">Multi-pass membrane protein</topology>
    </subcellularLocation>
</comment>
<evidence type="ECO:0000256" key="3">
    <source>
        <dbReference type="ARBA" id="ARBA00005985"/>
    </source>
</evidence>
<evidence type="ECO:0000256" key="11">
    <source>
        <dbReference type="HAMAP-Rule" id="MF_01635"/>
    </source>
</evidence>
<feature type="transmembrane region" description="Helical" evidence="11">
    <location>
        <begin position="91"/>
        <end position="113"/>
    </location>
</feature>
<evidence type="ECO:0000256" key="7">
    <source>
        <dbReference type="ARBA" id="ARBA00022688"/>
    </source>
</evidence>
<dbReference type="EMBL" id="JAPFRD010000013">
    <property type="protein sequence ID" value="MCW8109935.1"/>
    <property type="molecule type" value="Genomic_DNA"/>
</dbReference>
<dbReference type="Proteomes" id="UP001142810">
    <property type="component" value="Unassembled WGS sequence"/>
</dbReference>
<dbReference type="Gene3D" id="1.20.120.1780">
    <property type="entry name" value="UbiA prenyltransferase"/>
    <property type="match status" value="1"/>
</dbReference>
<feature type="transmembrane region" description="Helical" evidence="11">
    <location>
        <begin position="23"/>
        <end position="42"/>
    </location>
</feature>
<evidence type="ECO:0000256" key="10">
    <source>
        <dbReference type="ARBA" id="ARBA00023136"/>
    </source>
</evidence>
<dbReference type="CDD" id="cd13959">
    <property type="entry name" value="PT_UbiA_COQ2"/>
    <property type="match status" value="1"/>
</dbReference>
<keyword evidence="8 11" id="KW-0812">Transmembrane</keyword>
<evidence type="ECO:0000256" key="2">
    <source>
        <dbReference type="ARBA" id="ARBA00004141"/>
    </source>
</evidence>